<organism evidence="1 2">
    <name type="scientific">Lasius niger</name>
    <name type="common">Black garden ant</name>
    <dbReference type="NCBI Taxonomy" id="67767"/>
    <lineage>
        <taxon>Eukaryota</taxon>
        <taxon>Metazoa</taxon>
        <taxon>Ecdysozoa</taxon>
        <taxon>Arthropoda</taxon>
        <taxon>Hexapoda</taxon>
        <taxon>Insecta</taxon>
        <taxon>Pterygota</taxon>
        <taxon>Neoptera</taxon>
        <taxon>Endopterygota</taxon>
        <taxon>Hymenoptera</taxon>
        <taxon>Apocrita</taxon>
        <taxon>Aculeata</taxon>
        <taxon>Formicoidea</taxon>
        <taxon>Formicidae</taxon>
        <taxon>Formicinae</taxon>
        <taxon>Lasius</taxon>
        <taxon>Lasius</taxon>
    </lineage>
</organism>
<protein>
    <submittedName>
        <fullName evidence="1">Beta lactamase</fullName>
    </submittedName>
</protein>
<dbReference type="EMBL" id="LBMM01020287">
    <property type="protein sequence ID" value="KMQ83317.1"/>
    <property type="molecule type" value="Genomic_DNA"/>
</dbReference>
<name>A0A0J7JZ06_LASNI</name>
<dbReference type="Proteomes" id="UP000036403">
    <property type="component" value="Unassembled WGS sequence"/>
</dbReference>
<reference evidence="1 2" key="1">
    <citation type="submission" date="2015-04" db="EMBL/GenBank/DDBJ databases">
        <title>Lasius niger genome sequencing.</title>
        <authorList>
            <person name="Konorov E.A."/>
            <person name="Nikitin M.A."/>
            <person name="Kirill M.V."/>
            <person name="Chang P."/>
        </authorList>
    </citation>
    <scope>NUCLEOTIDE SEQUENCE [LARGE SCALE GENOMIC DNA]</scope>
    <source>
        <tissue evidence="1">Whole</tissue>
    </source>
</reference>
<evidence type="ECO:0000313" key="2">
    <source>
        <dbReference type="Proteomes" id="UP000036403"/>
    </source>
</evidence>
<sequence>MYPLETLLAARFENADQIDYRITVFEIARQGIASVDIYRMQGDAGQNAQVPGVFAVAGEYLQPVAATGESGQQMAADEAGAAQDHDALWAAHGCNSVAGRMELLLAAGGRGQAS</sequence>
<dbReference type="PaxDb" id="67767-A0A0J7JZ06"/>
<dbReference type="AlphaFoldDB" id="A0A0J7JZ06"/>
<evidence type="ECO:0000313" key="1">
    <source>
        <dbReference type="EMBL" id="KMQ83317.1"/>
    </source>
</evidence>
<keyword evidence="2" id="KW-1185">Reference proteome</keyword>
<gene>
    <name evidence="1" type="ORF">RF55_20351</name>
</gene>
<accession>A0A0J7JZ06</accession>
<comment type="caution">
    <text evidence="1">The sequence shown here is derived from an EMBL/GenBank/DDBJ whole genome shotgun (WGS) entry which is preliminary data.</text>
</comment>
<proteinExistence type="predicted"/>